<comment type="caution">
    <text evidence="1">The sequence shown here is derived from an EMBL/GenBank/DDBJ whole genome shotgun (WGS) entry which is preliminary data.</text>
</comment>
<evidence type="ECO:0008006" key="3">
    <source>
        <dbReference type="Google" id="ProtNLM"/>
    </source>
</evidence>
<accession>A0A366MAX6</accession>
<organism evidence="1 2">
    <name type="scientific">Candidatus Methanobinarius endosymbioticus</name>
    <dbReference type="NCBI Taxonomy" id="2006182"/>
    <lineage>
        <taxon>Archaea</taxon>
        <taxon>Methanobacteriati</taxon>
        <taxon>Methanobacteriota</taxon>
        <taxon>Methanomada group</taxon>
        <taxon>Methanobacteria</taxon>
        <taxon>Methanobacteriales</taxon>
        <taxon>Methanobacteriaceae</taxon>
        <taxon>Candidatus Methanobinarius</taxon>
    </lineage>
</organism>
<dbReference type="Proteomes" id="UP000253099">
    <property type="component" value="Unassembled WGS sequence"/>
</dbReference>
<protein>
    <recommendedName>
        <fullName evidence="3">N-acetyltransferase domain-containing protein</fullName>
    </recommendedName>
</protein>
<keyword evidence="2" id="KW-1185">Reference proteome</keyword>
<dbReference type="EMBL" id="NIZT01000025">
    <property type="protein sequence ID" value="RBQ23335.1"/>
    <property type="molecule type" value="Genomic_DNA"/>
</dbReference>
<evidence type="ECO:0000313" key="1">
    <source>
        <dbReference type="EMBL" id="RBQ23335.1"/>
    </source>
</evidence>
<name>A0A366MAX6_9EURY</name>
<sequence length="67" mass="8155">MKIKLRTEEKKDYKPVEEITKEAFWNVHSPRCSEHLIIHKLSNRNEFVKELISLQLIMKKLLEILYM</sequence>
<gene>
    <name evidence="1" type="ORF">ALNOE001_08940</name>
</gene>
<evidence type="ECO:0000313" key="2">
    <source>
        <dbReference type="Proteomes" id="UP000253099"/>
    </source>
</evidence>
<reference evidence="1 2" key="1">
    <citation type="submission" date="2018-06" db="EMBL/GenBank/DDBJ databases">
        <title>Genomic insight into two independent archaeal endosymbiosis events.</title>
        <authorList>
            <person name="Lind A.E."/>
            <person name="Lewis W.H."/>
            <person name="Spang A."/>
            <person name="Guy L."/>
            <person name="Embley M.T."/>
            <person name="Ettema T.J.G."/>
        </authorList>
    </citation>
    <scope>NUCLEOTIDE SEQUENCE [LARGE SCALE GENOMIC DNA]</scope>
    <source>
        <strain evidence="1">NOE</strain>
    </source>
</reference>
<proteinExistence type="predicted"/>
<dbReference type="AlphaFoldDB" id="A0A366MAX6"/>